<dbReference type="EMBL" id="JAHRIP010011912">
    <property type="protein sequence ID" value="MEQ2284820.1"/>
    <property type="molecule type" value="Genomic_DNA"/>
</dbReference>
<name>A0ABV0XTK2_9TELE</name>
<comment type="caution">
    <text evidence="1">The sequence shown here is derived from an EMBL/GenBank/DDBJ whole genome shotgun (WGS) entry which is preliminary data.</text>
</comment>
<evidence type="ECO:0000313" key="2">
    <source>
        <dbReference type="Proteomes" id="UP001469553"/>
    </source>
</evidence>
<reference evidence="1 2" key="1">
    <citation type="submission" date="2021-06" db="EMBL/GenBank/DDBJ databases">
        <authorList>
            <person name="Palmer J.M."/>
        </authorList>
    </citation>
    <scope>NUCLEOTIDE SEQUENCE [LARGE SCALE GENOMIC DNA]</scope>
    <source>
        <strain evidence="1 2">AS_MEX2019</strain>
        <tissue evidence="1">Muscle</tissue>
    </source>
</reference>
<accession>A0ABV0XTK2</accession>
<keyword evidence="2" id="KW-1185">Reference proteome</keyword>
<evidence type="ECO:0000313" key="1">
    <source>
        <dbReference type="EMBL" id="MEQ2284820.1"/>
    </source>
</evidence>
<gene>
    <name evidence="1" type="ORF">AMECASPLE_025447</name>
</gene>
<protein>
    <submittedName>
        <fullName evidence="1">Uncharacterized protein</fullName>
    </submittedName>
</protein>
<dbReference type="Proteomes" id="UP001469553">
    <property type="component" value="Unassembled WGS sequence"/>
</dbReference>
<sequence length="91" mass="9785">MQSSSAQVGMVSRCQTQTFPDITGLTLSVFGGKAEMCARKGFGSQVCRNPSDSQNMSCASPKRLIAHAEERAHLSAKSERLCLSLPPLQDL</sequence>
<proteinExistence type="predicted"/>
<organism evidence="1 2">
    <name type="scientific">Ameca splendens</name>
    <dbReference type="NCBI Taxonomy" id="208324"/>
    <lineage>
        <taxon>Eukaryota</taxon>
        <taxon>Metazoa</taxon>
        <taxon>Chordata</taxon>
        <taxon>Craniata</taxon>
        <taxon>Vertebrata</taxon>
        <taxon>Euteleostomi</taxon>
        <taxon>Actinopterygii</taxon>
        <taxon>Neopterygii</taxon>
        <taxon>Teleostei</taxon>
        <taxon>Neoteleostei</taxon>
        <taxon>Acanthomorphata</taxon>
        <taxon>Ovalentaria</taxon>
        <taxon>Atherinomorphae</taxon>
        <taxon>Cyprinodontiformes</taxon>
        <taxon>Goodeidae</taxon>
        <taxon>Ameca</taxon>
    </lineage>
</organism>